<dbReference type="EC" id="3.6.4.12" evidence="2"/>
<proteinExistence type="predicted"/>
<dbReference type="GO" id="GO:0000724">
    <property type="term" value="P:double-strand break repair via homologous recombination"/>
    <property type="evidence" value="ECO:0007669"/>
    <property type="project" value="TreeGrafter"/>
</dbReference>
<dbReference type="GO" id="GO:0016787">
    <property type="term" value="F:hydrolase activity"/>
    <property type="evidence" value="ECO:0007669"/>
    <property type="project" value="UniProtKB-KW"/>
</dbReference>
<evidence type="ECO:0000313" key="2">
    <source>
        <dbReference type="EMBL" id="MBA4638660.1"/>
    </source>
</evidence>
<name>A0A7C9DAY5_OPUST</name>
<feature type="region of interest" description="Disordered" evidence="1">
    <location>
        <begin position="1"/>
        <end position="32"/>
    </location>
</feature>
<protein>
    <submittedName>
        <fullName evidence="2">DNA helicase</fullName>
        <ecNumber evidence="2">3.6.4.12</ecNumber>
    </submittedName>
</protein>
<dbReference type="GO" id="GO:0003684">
    <property type="term" value="F:damaged DNA binding"/>
    <property type="evidence" value="ECO:0007669"/>
    <property type="project" value="TreeGrafter"/>
</dbReference>
<dbReference type="PANTHER" id="PTHR12162:SF0">
    <property type="entry name" value="NIBRIN"/>
    <property type="match status" value="1"/>
</dbReference>
<dbReference type="GO" id="GO:0007095">
    <property type="term" value="P:mitotic G2 DNA damage checkpoint signaling"/>
    <property type="evidence" value="ECO:0007669"/>
    <property type="project" value="InterPro"/>
</dbReference>
<evidence type="ECO:0000256" key="1">
    <source>
        <dbReference type="SAM" id="MobiDB-lite"/>
    </source>
</evidence>
<feature type="compositionally biased region" description="Basic and acidic residues" evidence="1">
    <location>
        <begin position="9"/>
        <end position="27"/>
    </location>
</feature>
<keyword evidence="2" id="KW-0347">Helicase</keyword>
<sequence>MQENSRTLVRKEDKQATEYESTEDKSLNHAASLGDDHTVNFIDPNRAVVRKEKDNPELGNVDIMYSQNLVVRDANPQFSTGNATESGVINFKRFRKTNIQSGNSFTNLVPFSKYPYTDSDYDKEISEYVKEEKKRKQMEAVAEDLFNTEKGRRRGVAGSLQGLLRRD</sequence>
<keyword evidence="2" id="KW-0378">Hydrolase</keyword>
<keyword evidence="2" id="KW-0067">ATP-binding</keyword>
<dbReference type="EMBL" id="GISG01110053">
    <property type="protein sequence ID" value="MBA4638660.1"/>
    <property type="molecule type" value="Transcribed_RNA"/>
</dbReference>
<reference evidence="2" key="2">
    <citation type="submission" date="2020-07" db="EMBL/GenBank/DDBJ databases">
        <authorList>
            <person name="Vera ALvarez R."/>
            <person name="Arias-Moreno D.M."/>
            <person name="Jimenez-Jacinto V."/>
            <person name="Jimenez-Bremont J.F."/>
            <person name="Swaminathan K."/>
            <person name="Moose S.P."/>
            <person name="Guerrero-Gonzalez M.L."/>
            <person name="Marino-Ramirez L."/>
            <person name="Landsman D."/>
            <person name="Rodriguez-Kessler M."/>
            <person name="Delgado-Sanchez P."/>
        </authorList>
    </citation>
    <scope>NUCLEOTIDE SEQUENCE</scope>
    <source>
        <tissue evidence="2">Cladode</tissue>
    </source>
</reference>
<accession>A0A7C9DAY5</accession>
<organism evidence="2">
    <name type="scientific">Opuntia streptacantha</name>
    <name type="common">Prickly pear cactus</name>
    <name type="synonym">Opuntia cardona</name>
    <dbReference type="NCBI Taxonomy" id="393608"/>
    <lineage>
        <taxon>Eukaryota</taxon>
        <taxon>Viridiplantae</taxon>
        <taxon>Streptophyta</taxon>
        <taxon>Embryophyta</taxon>
        <taxon>Tracheophyta</taxon>
        <taxon>Spermatophyta</taxon>
        <taxon>Magnoliopsida</taxon>
        <taxon>eudicotyledons</taxon>
        <taxon>Gunneridae</taxon>
        <taxon>Pentapetalae</taxon>
        <taxon>Caryophyllales</taxon>
        <taxon>Cactineae</taxon>
        <taxon>Cactaceae</taxon>
        <taxon>Opuntioideae</taxon>
        <taxon>Opuntia</taxon>
    </lineage>
</organism>
<reference evidence="2" key="1">
    <citation type="journal article" date="2013" name="J. Plant Res.">
        <title>Effect of fungi and light on seed germination of three Opuntia species from semiarid lands of central Mexico.</title>
        <authorList>
            <person name="Delgado-Sanchez P."/>
            <person name="Jimenez-Bremont J.F."/>
            <person name="Guerrero-Gonzalez Mde L."/>
            <person name="Flores J."/>
        </authorList>
    </citation>
    <scope>NUCLEOTIDE SEQUENCE</scope>
    <source>
        <tissue evidence="2">Cladode</tissue>
    </source>
</reference>
<keyword evidence="2" id="KW-0547">Nucleotide-binding</keyword>
<dbReference type="InterPro" id="IPR040227">
    <property type="entry name" value="Nibrin-rel"/>
</dbReference>
<dbReference type="AlphaFoldDB" id="A0A7C9DAY5"/>
<dbReference type="GO" id="GO:0030870">
    <property type="term" value="C:Mre11 complex"/>
    <property type="evidence" value="ECO:0007669"/>
    <property type="project" value="InterPro"/>
</dbReference>
<dbReference type="GO" id="GO:0003678">
    <property type="term" value="F:DNA helicase activity"/>
    <property type="evidence" value="ECO:0007669"/>
    <property type="project" value="UniProtKB-EC"/>
</dbReference>
<dbReference type="PANTHER" id="PTHR12162">
    <property type="entry name" value="NIBRIN-RELATED"/>
    <property type="match status" value="1"/>
</dbReference>